<dbReference type="Pfam" id="PF01425">
    <property type="entry name" value="Amidase"/>
    <property type="match status" value="1"/>
</dbReference>
<name>A0A1W2ER86_9PSEU</name>
<evidence type="ECO:0000313" key="2">
    <source>
        <dbReference type="EMBL" id="SMD12175.1"/>
    </source>
</evidence>
<dbReference type="PANTHER" id="PTHR11895">
    <property type="entry name" value="TRANSAMIDASE"/>
    <property type="match status" value="1"/>
</dbReference>
<keyword evidence="3" id="KW-1185">Reference proteome</keyword>
<dbReference type="EMBL" id="FWYC01000010">
    <property type="protein sequence ID" value="SMD12175.1"/>
    <property type="molecule type" value="Genomic_DNA"/>
</dbReference>
<dbReference type="RefSeq" id="WP_051769784.1">
    <property type="nucleotide sequence ID" value="NZ_FWYC01000010.1"/>
</dbReference>
<dbReference type="OrthoDB" id="182039at2"/>
<accession>A0A1W2ER86</accession>
<organism evidence="2 3">
    <name type="scientific">Lentzea albidocapillata</name>
    <dbReference type="NCBI Taxonomy" id="40571"/>
    <lineage>
        <taxon>Bacteria</taxon>
        <taxon>Bacillati</taxon>
        <taxon>Actinomycetota</taxon>
        <taxon>Actinomycetes</taxon>
        <taxon>Pseudonocardiales</taxon>
        <taxon>Pseudonocardiaceae</taxon>
        <taxon>Lentzea</taxon>
    </lineage>
</organism>
<evidence type="ECO:0000313" key="3">
    <source>
        <dbReference type="Proteomes" id="UP000192840"/>
    </source>
</evidence>
<proteinExistence type="predicted"/>
<dbReference type="InterPro" id="IPR036928">
    <property type="entry name" value="AS_sf"/>
</dbReference>
<dbReference type="InterPro" id="IPR023631">
    <property type="entry name" value="Amidase_dom"/>
</dbReference>
<keyword evidence="2" id="KW-0808">Transferase</keyword>
<dbReference type="Proteomes" id="UP000192840">
    <property type="component" value="Unassembled WGS sequence"/>
</dbReference>
<dbReference type="STRING" id="40571.SAMN05660733_04386"/>
<dbReference type="eggNOG" id="COG0154">
    <property type="taxonomic scope" value="Bacteria"/>
</dbReference>
<reference evidence="3" key="1">
    <citation type="submission" date="2017-04" db="EMBL/GenBank/DDBJ databases">
        <authorList>
            <person name="Varghese N."/>
            <person name="Submissions S."/>
        </authorList>
    </citation>
    <scope>NUCLEOTIDE SEQUENCE [LARGE SCALE GENOMIC DNA]</scope>
    <source>
        <strain evidence="3">DSM 44073</strain>
    </source>
</reference>
<dbReference type="Gene3D" id="3.90.1300.10">
    <property type="entry name" value="Amidase signature (AS) domain"/>
    <property type="match status" value="1"/>
</dbReference>
<dbReference type="InterPro" id="IPR000120">
    <property type="entry name" value="Amidase"/>
</dbReference>
<feature type="domain" description="Amidase" evidence="1">
    <location>
        <begin position="23"/>
        <end position="406"/>
    </location>
</feature>
<dbReference type="GO" id="GO:0016740">
    <property type="term" value="F:transferase activity"/>
    <property type="evidence" value="ECO:0007669"/>
    <property type="project" value="UniProtKB-KW"/>
</dbReference>
<dbReference type="PANTHER" id="PTHR11895:SF176">
    <property type="entry name" value="AMIDASE AMID-RELATED"/>
    <property type="match status" value="1"/>
</dbReference>
<evidence type="ECO:0000259" key="1">
    <source>
        <dbReference type="Pfam" id="PF01425"/>
    </source>
</evidence>
<sequence length="433" mass="45426">MNHRQPPPALLAPLRERGPIDPAEADAWARHADARYRAAVELHPVTDPRLRIGVKDTVDVAGFATRLGLRRHRAHPAATAAALAGVPAGSITAKLVTTELNIGLDHGCVNPYFPHLDPAGSSTGCAVAVAANICDVAMGTDTVASVRLPAAACGLTGLRMTSDKRLLEGVFTISGRLDAPGWITRTVDDLAHFWEQHDPALGLVGREILTGVPLTVGVVAEALDADLEPEIRASVDAAVAALTDAGHRVRTVELGELFTARGTAYQLCAREAADTWQRTSDQIDDELAEATRLALASGRSCDDVRYAELIGIQDAYQVRAAELLAGTGIWLLPAGTMMPRNIHTEPAVASTIPDPAELATSPRVNYAAMASLLGLPSLTFPVAHSPGFDAPISLQLVGPRWSEAELIGAAAEINALVGVPRYPLGGRTSGGTA</sequence>
<dbReference type="SUPFAM" id="SSF75304">
    <property type="entry name" value="Amidase signature (AS) enzymes"/>
    <property type="match status" value="1"/>
</dbReference>
<protein>
    <submittedName>
        <fullName evidence="2">Asp-tRNAAsn/Glu-tRNAGln amidotransferase A subunit</fullName>
    </submittedName>
</protein>
<gene>
    <name evidence="2" type="ORF">SAMN05660733_04386</name>
</gene>
<dbReference type="AlphaFoldDB" id="A0A1W2ER86"/>